<evidence type="ECO:0000256" key="1">
    <source>
        <dbReference type="SAM" id="MobiDB-lite"/>
    </source>
</evidence>
<protein>
    <submittedName>
        <fullName evidence="3">Uncharacterized protein</fullName>
    </submittedName>
</protein>
<dbReference type="Proteomes" id="UP000075809">
    <property type="component" value="Unassembled WGS sequence"/>
</dbReference>
<organism evidence="3 4">
    <name type="scientific">Mycetomoellerius zeteki</name>
    <dbReference type="NCBI Taxonomy" id="64791"/>
    <lineage>
        <taxon>Eukaryota</taxon>
        <taxon>Metazoa</taxon>
        <taxon>Ecdysozoa</taxon>
        <taxon>Arthropoda</taxon>
        <taxon>Hexapoda</taxon>
        <taxon>Insecta</taxon>
        <taxon>Pterygota</taxon>
        <taxon>Neoptera</taxon>
        <taxon>Endopterygota</taxon>
        <taxon>Hymenoptera</taxon>
        <taxon>Apocrita</taxon>
        <taxon>Aculeata</taxon>
        <taxon>Formicoidea</taxon>
        <taxon>Formicidae</taxon>
        <taxon>Myrmicinae</taxon>
        <taxon>Mycetomoellerius</taxon>
    </lineage>
</organism>
<evidence type="ECO:0000313" key="4">
    <source>
        <dbReference type="Proteomes" id="UP000075809"/>
    </source>
</evidence>
<feature type="compositionally biased region" description="Low complexity" evidence="1">
    <location>
        <begin position="118"/>
        <end position="131"/>
    </location>
</feature>
<dbReference type="EMBL" id="KQ982074">
    <property type="protein sequence ID" value="KYQ60434.1"/>
    <property type="molecule type" value="Genomic_DNA"/>
</dbReference>
<keyword evidence="2" id="KW-0472">Membrane</keyword>
<feature type="region of interest" description="Disordered" evidence="1">
    <location>
        <begin position="105"/>
        <end position="148"/>
    </location>
</feature>
<accession>A0A151XJ59</accession>
<gene>
    <name evidence="3" type="ORF">ALC60_00417</name>
</gene>
<name>A0A151XJ59_9HYME</name>
<sequence>MFNRRSSLCRTYWCFLWSFEITLRIEVVFMSNNFATFTTSSSIIISSMNINEFAFNLQVIFTMNNIQTFAFRRSHVIISRSINIYIAFHLQIVLMYYDFSSLSFSRPSNGPSERKLSSGRLTSGRSLRLGRPSNGPSGRKLSSGRFTS</sequence>
<keyword evidence="2" id="KW-0812">Transmembrane</keyword>
<evidence type="ECO:0000256" key="2">
    <source>
        <dbReference type="SAM" id="Phobius"/>
    </source>
</evidence>
<proteinExistence type="predicted"/>
<evidence type="ECO:0000313" key="3">
    <source>
        <dbReference type="EMBL" id="KYQ60434.1"/>
    </source>
</evidence>
<reference evidence="3 4" key="1">
    <citation type="submission" date="2015-09" db="EMBL/GenBank/DDBJ databases">
        <title>Trachymyrmex zeteki WGS genome.</title>
        <authorList>
            <person name="Nygaard S."/>
            <person name="Hu H."/>
            <person name="Boomsma J."/>
            <person name="Zhang G."/>
        </authorList>
    </citation>
    <scope>NUCLEOTIDE SEQUENCE [LARGE SCALE GENOMIC DNA]</scope>
    <source>
        <strain evidence="3">Tzet28-1</strain>
        <tissue evidence="3">Whole body</tissue>
    </source>
</reference>
<feature type="transmembrane region" description="Helical" evidence="2">
    <location>
        <begin position="82"/>
        <end position="99"/>
    </location>
</feature>
<dbReference type="AlphaFoldDB" id="A0A151XJ59"/>
<keyword evidence="2" id="KW-1133">Transmembrane helix</keyword>
<keyword evidence="4" id="KW-1185">Reference proteome</keyword>